<gene>
    <name evidence="1" type="ORF">FM110_10100</name>
</gene>
<name>A0A1X6X3U4_9MICO</name>
<dbReference type="EMBL" id="FWFG01000089">
    <property type="protein sequence ID" value="SLM93549.1"/>
    <property type="molecule type" value="Genomic_DNA"/>
</dbReference>
<evidence type="ECO:0000313" key="1">
    <source>
        <dbReference type="EMBL" id="SLM93549.1"/>
    </source>
</evidence>
<reference evidence="1 2" key="1">
    <citation type="submission" date="2017-02" db="EMBL/GenBank/DDBJ databases">
        <authorList>
            <person name="Peterson S.W."/>
        </authorList>
    </citation>
    <scope>NUCLEOTIDE SEQUENCE [LARGE SCALE GENOMIC DNA]</scope>
    <source>
        <strain evidence="1 2">CIP104813</strain>
    </source>
</reference>
<dbReference type="AlphaFoldDB" id="A0A1X6X3U4"/>
<organism evidence="1 2">
    <name type="scientific">Brachybacterium nesterenkovii</name>
    <dbReference type="NCBI Taxonomy" id="47847"/>
    <lineage>
        <taxon>Bacteria</taxon>
        <taxon>Bacillati</taxon>
        <taxon>Actinomycetota</taxon>
        <taxon>Actinomycetes</taxon>
        <taxon>Micrococcales</taxon>
        <taxon>Dermabacteraceae</taxon>
        <taxon>Brachybacterium</taxon>
    </lineage>
</organism>
<dbReference type="Proteomes" id="UP000195981">
    <property type="component" value="Unassembled WGS sequence"/>
</dbReference>
<sequence>MAPVPHALWVKFLCRGAARLLHSLRIALVVRVASPWLPGA</sequence>
<accession>A0A1X6X3U4</accession>
<evidence type="ECO:0000313" key="2">
    <source>
        <dbReference type="Proteomes" id="UP000195981"/>
    </source>
</evidence>
<proteinExistence type="predicted"/>
<keyword evidence="2" id="KW-1185">Reference proteome</keyword>
<protein>
    <submittedName>
        <fullName evidence="1">Uncharacterized protein</fullName>
    </submittedName>
</protein>